<keyword evidence="3" id="KW-1185">Reference proteome</keyword>
<feature type="transmembrane region" description="Helical" evidence="1">
    <location>
        <begin position="60"/>
        <end position="80"/>
    </location>
</feature>
<reference evidence="2 3" key="1">
    <citation type="submission" date="2024-06" db="EMBL/GenBank/DDBJ databases">
        <authorList>
            <person name="Lee S.D."/>
        </authorList>
    </citation>
    <scope>NUCLEOTIDE SEQUENCE [LARGE SCALE GENOMIC DNA]</scope>
    <source>
        <strain evidence="2 3">N1-10</strain>
    </source>
</reference>
<gene>
    <name evidence="2" type="ORF">ABUW04_12680</name>
</gene>
<name>A0ABV6XLH0_9ACTN</name>
<evidence type="ECO:0000313" key="2">
    <source>
        <dbReference type="EMBL" id="MFC1439113.1"/>
    </source>
</evidence>
<keyword evidence="1" id="KW-1133">Transmembrane helix</keyword>
<dbReference type="RefSeq" id="WP_380564616.1">
    <property type="nucleotide sequence ID" value="NZ_JBEUKS010000004.1"/>
</dbReference>
<accession>A0ABV6XLH0</accession>
<dbReference type="EMBL" id="JBEUKS010000004">
    <property type="protein sequence ID" value="MFC1439113.1"/>
    <property type="molecule type" value="Genomic_DNA"/>
</dbReference>
<evidence type="ECO:0000313" key="3">
    <source>
        <dbReference type="Proteomes" id="UP001592581"/>
    </source>
</evidence>
<proteinExistence type="predicted"/>
<sequence length="549" mass="56992">MAGVEAARDRAQAVLRVRGAALAVAALPAAAAAVLIAGGVTGHLGAAGSADAAGWDAARWAVSAVAAVVLLGVLALAAVLRRVRPPLVPAVPLTETEAPELYRLVRDVAERMDVPAPARIALTPDCDSWLEDPSPAAAPALPVPAAAGGDALGREAAAPPAPTLVIGSPFMWWMRVAELRALLAPVVAGTACSADPDIAAARRFVRALDAALGLAADRAAAPAWQRPALVLLGRVSALLLRRCRGHAAEMERAVAGWASEQARQVDYGLRIAAQEQVGLAYAGWDRLLTRVALPAWQIGRWPGRLDAGVVSALTELSRRDRLADGFETRLGERPACDLLEEPGRIDEAVSLLAARLFHGGPQAAAPAAAAARWAPVDWQDYPQDVVERVWRSHADDLLAVAGLDRTGTDRGGAARTGTAPSARAISELLVRLREDGAADALAGALTSRRLRAAAAAPAQQPAQQLQPPRTGRDLLGEHLSALVCCVAVGSGAAVAGLDWLDGPVLLVDGVRRTDLAAPVALAVEHGDGEPLWAWLTGIGVRVEKPVRLP</sequence>
<protein>
    <recommendedName>
        <fullName evidence="4">Integral membrane protein</fullName>
    </recommendedName>
</protein>
<keyword evidence="1" id="KW-0812">Transmembrane</keyword>
<evidence type="ECO:0008006" key="4">
    <source>
        <dbReference type="Google" id="ProtNLM"/>
    </source>
</evidence>
<evidence type="ECO:0000256" key="1">
    <source>
        <dbReference type="SAM" id="Phobius"/>
    </source>
</evidence>
<organism evidence="2 3">
    <name type="scientific">Streptacidiphilus jeojiensis</name>
    <dbReference type="NCBI Taxonomy" id="3229225"/>
    <lineage>
        <taxon>Bacteria</taxon>
        <taxon>Bacillati</taxon>
        <taxon>Actinomycetota</taxon>
        <taxon>Actinomycetes</taxon>
        <taxon>Kitasatosporales</taxon>
        <taxon>Streptomycetaceae</taxon>
        <taxon>Streptacidiphilus</taxon>
    </lineage>
</organism>
<keyword evidence="1" id="KW-0472">Membrane</keyword>
<comment type="caution">
    <text evidence="2">The sequence shown here is derived from an EMBL/GenBank/DDBJ whole genome shotgun (WGS) entry which is preliminary data.</text>
</comment>
<dbReference type="Proteomes" id="UP001592581">
    <property type="component" value="Unassembled WGS sequence"/>
</dbReference>
<feature type="transmembrane region" description="Helical" evidence="1">
    <location>
        <begin position="20"/>
        <end position="40"/>
    </location>
</feature>